<feature type="compositionally biased region" description="Polar residues" evidence="1">
    <location>
        <begin position="63"/>
        <end position="72"/>
    </location>
</feature>
<gene>
    <name evidence="2" type="ORF">EAI_11372</name>
</gene>
<evidence type="ECO:0000313" key="3">
    <source>
        <dbReference type="Proteomes" id="UP000008237"/>
    </source>
</evidence>
<sequence length="144" mass="15751">MGGAGGGWMSSPAKIETRRPTRPGIRSWDRIPDSFDGTGCGTRGEYSRLLENPGAEVLGRECGSSSSNSLHNGPNGRHPAGILVGDNVPLLYDDNDGQQDEWQDDMFNQEAPNNNEEVENANRANPELAAGRTLRRRLIHNYFA</sequence>
<reference evidence="2 3" key="1">
    <citation type="journal article" date="2010" name="Science">
        <title>Genomic comparison of the ants Camponotus floridanus and Harpegnathos saltator.</title>
        <authorList>
            <person name="Bonasio R."/>
            <person name="Zhang G."/>
            <person name="Ye C."/>
            <person name="Mutti N.S."/>
            <person name="Fang X."/>
            <person name="Qin N."/>
            <person name="Donahue G."/>
            <person name="Yang P."/>
            <person name="Li Q."/>
            <person name="Li C."/>
            <person name="Zhang P."/>
            <person name="Huang Z."/>
            <person name="Berger S.L."/>
            <person name="Reinberg D."/>
            <person name="Wang J."/>
            <person name="Liebig J."/>
        </authorList>
    </citation>
    <scope>NUCLEOTIDE SEQUENCE [LARGE SCALE GENOMIC DNA]</scope>
    <source>
        <strain evidence="2 3">R22 G/1</strain>
    </source>
</reference>
<proteinExistence type="predicted"/>
<organism evidence="3">
    <name type="scientific">Harpegnathos saltator</name>
    <name type="common">Jerdon's jumping ant</name>
    <dbReference type="NCBI Taxonomy" id="610380"/>
    <lineage>
        <taxon>Eukaryota</taxon>
        <taxon>Metazoa</taxon>
        <taxon>Ecdysozoa</taxon>
        <taxon>Arthropoda</taxon>
        <taxon>Hexapoda</taxon>
        <taxon>Insecta</taxon>
        <taxon>Pterygota</taxon>
        <taxon>Neoptera</taxon>
        <taxon>Endopterygota</taxon>
        <taxon>Hymenoptera</taxon>
        <taxon>Apocrita</taxon>
        <taxon>Aculeata</taxon>
        <taxon>Formicoidea</taxon>
        <taxon>Formicidae</taxon>
        <taxon>Ponerinae</taxon>
        <taxon>Ponerini</taxon>
        <taxon>Harpegnathos</taxon>
    </lineage>
</organism>
<accession>E2C8D9</accession>
<feature type="region of interest" description="Disordered" evidence="1">
    <location>
        <begin position="60"/>
        <end position="86"/>
    </location>
</feature>
<keyword evidence="3" id="KW-1185">Reference proteome</keyword>
<dbReference type="EMBL" id="GL453662">
    <property type="protein sequence ID" value="EFN75791.1"/>
    <property type="molecule type" value="Genomic_DNA"/>
</dbReference>
<protein>
    <submittedName>
        <fullName evidence="2">Uncharacterized protein</fullName>
    </submittedName>
</protein>
<dbReference type="AlphaFoldDB" id="E2C8D9"/>
<dbReference type="Proteomes" id="UP000008237">
    <property type="component" value="Unassembled WGS sequence"/>
</dbReference>
<name>E2C8D9_HARSA</name>
<dbReference type="InParanoid" id="E2C8D9"/>
<evidence type="ECO:0000313" key="2">
    <source>
        <dbReference type="EMBL" id="EFN75791.1"/>
    </source>
</evidence>
<evidence type="ECO:0000256" key="1">
    <source>
        <dbReference type="SAM" id="MobiDB-lite"/>
    </source>
</evidence>
<feature type="region of interest" description="Disordered" evidence="1">
    <location>
        <begin position="1"/>
        <end position="47"/>
    </location>
</feature>